<dbReference type="SUPFAM" id="SSF48452">
    <property type="entry name" value="TPR-like"/>
    <property type="match status" value="3"/>
</dbReference>
<protein>
    <submittedName>
        <fullName evidence="2">Tetratricopeptide repeat protein</fullName>
    </submittedName>
</protein>
<keyword evidence="1" id="KW-0802">TPR repeat</keyword>
<dbReference type="Proteomes" id="UP000292424">
    <property type="component" value="Chromosome"/>
</dbReference>
<dbReference type="GO" id="GO:0051301">
    <property type="term" value="P:cell division"/>
    <property type="evidence" value="ECO:0007669"/>
    <property type="project" value="TreeGrafter"/>
</dbReference>
<reference evidence="2 3" key="1">
    <citation type="submission" date="2019-09" db="EMBL/GenBank/DDBJ databases">
        <title>Complete genome sequence of Arachidicoccus sp. B3-10 isolated from apple orchard soil.</title>
        <authorList>
            <person name="Kim H.S."/>
            <person name="Han K.-I."/>
            <person name="Suh M.K."/>
            <person name="Lee K.C."/>
            <person name="Eom M.K."/>
            <person name="Kim J.-S."/>
            <person name="Kang S.W."/>
            <person name="Sin Y."/>
            <person name="Lee J.-S."/>
        </authorList>
    </citation>
    <scope>NUCLEOTIDE SEQUENCE [LARGE SCALE GENOMIC DNA]</scope>
    <source>
        <strain evidence="2 3">B3-10</strain>
    </source>
</reference>
<gene>
    <name evidence="2" type="ORF">E0W69_019825</name>
</gene>
<evidence type="ECO:0000256" key="1">
    <source>
        <dbReference type="PROSITE-ProRule" id="PRU00339"/>
    </source>
</evidence>
<dbReference type="Gene3D" id="1.25.40.10">
    <property type="entry name" value="Tetratricopeptide repeat domain"/>
    <property type="match status" value="4"/>
</dbReference>
<dbReference type="InterPro" id="IPR011990">
    <property type="entry name" value="TPR-like_helical_dom_sf"/>
</dbReference>
<evidence type="ECO:0000313" key="2">
    <source>
        <dbReference type="EMBL" id="QES90797.1"/>
    </source>
</evidence>
<dbReference type="RefSeq" id="WP_131331780.1">
    <property type="nucleotide sequence ID" value="NZ_CP044016.1"/>
</dbReference>
<dbReference type="InterPro" id="IPR019734">
    <property type="entry name" value="TPR_rpt"/>
</dbReference>
<dbReference type="Pfam" id="PF13432">
    <property type="entry name" value="TPR_16"/>
    <property type="match status" value="1"/>
</dbReference>
<dbReference type="PANTHER" id="PTHR12558">
    <property type="entry name" value="CELL DIVISION CYCLE 16,23,27"/>
    <property type="match status" value="1"/>
</dbReference>
<feature type="repeat" description="TPR" evidence="1">
    <location>
        <begin position="278"/>
        <end position="311"/>
    </location>
</feature>
<accession>A0A5P2G673</accession>
<organism evidence="2 3">
    <name type="scientific">Rhizosphaericola mali</name>
    <dbReference type="NCBI Taxonomy" id="2545455"/>
    <lineage>
        <taxon>Bacteria</taxon>
        <taxon>Pseudomonadati</taxon>
        <taxon>Bacteroidota</taxon>
        <taxon>Chitinophagia</taxon>
        <taxon>Chitinophagales</taxon>
        <taxon>Chitinophagaceae</taxon>
        <taxon>Rhizosphaericola</taxon>
    </lineage>
</organism>
<dbReference type="AlphaFoldDB" id="A0A5P2G673"/>
<dbReference type="Pfam" id="PF13181">
    <property type="entry name" value="TPR_8"/>
    <property type="match status" value="3"/>
</dbReference>
<sequence>MSDDFFEDEEDDAVGSIEDILLKFTSFENGNKDDLLHEFEWELLIDYYDEAQDLSKAIEMSKIALEYYPFSSELLIKRADLLIANGNYNFALDFLNKVEVYNPNDINLYVLKMDAFLGLKNTDAASKSFDQAIQLFNGEELVDFLFEAIDVYDDYEDFERVFDCLVLLLERVPLDESALYKMCYWTDFTGRYEESISLHQKIIDEYPYCELAWFNLATAYQGIKLYEKAIDCYQYVTAINDKFDFAYRNMADALIRIRKYKEGIEALEKVLELSKPEDVVLEAIGHCYHKLLEFKKARLYYRKAAYMQPEDSKLVYKIALTYIDEDNWAAALKPLEKSVNMYPSAEYKLALGECLLQLERLDDALVYFSEVVQSKPKQGSAWESFLKGLYLANNFEEMEIAAKEAFDITGGKSIFYFYLAIALFGQNKMKEGYVQLENGMAENPKHFKKIFELTPGLLQNRNIVDILARYKKAKR</sequence>
<name>A0A5P2G673_9BACT</name>
<dbReference type="EMBL" id="CP044016">
    <property type="protein sequence ID" value="QES90797.1"/>
    <property type="molecule type" value="Genomic_DNA"/>
</dbReference>
<dbReference type="KEGG" id="arac:E0W69_019825"/>
<feature type="repeat" description="TPR" evidence="1">
    <location>
        <begin position="345"/>
        <end position="378"/>
    </location>
</feature>
<dbReference type="PANTHER" id="PTHR12558:SF13">
    <property type="entry name" value="CELL DIVISION CYCLE PROTEIN 27 HOMOLOG"/>
    <property type="match status" value="1"/>
</dbReference>
<evidence type="ECO:0000313" key="3">
    <source>
        <dbReference type="Proteomes" id="UP000292424"/>
    </source>
</evidence>
<keyword evidence="3" id="KW-1185">Reference proteome</keyword>
<dbReference type="OrthoDB" id="9803982at2"/>
<dbReference type="SMART" id="SM00028">
    <property type="entry name" value="TPR"/>
    <property type="match status" value="7"/>
</dbReference>
<dbReference type="PROSITE" id="PS50005">
    <property type="entry name" value="TPR"/>
    <property type="match status" value="2"/>
</dbReference>
<proteinExistence type="predicted"/>